<evidence type="ECO:0000313" key="12">
    <source>
        <dbReference type="Proteomes" id="UP000268033"/>
    </source>
</evidence>
<dbReference type="STRING" id="584787.GCA_001247655_03269"/>
<dbReference type="GO" id="GO:0016020">
    <property type="term" value="C:membrane"/>
    <property type="evidence" value="ECO:0007669"/>
    <property type="project" value="UniProtKB-SubCell"/>
</dbReference>
<dbReference type="GO" id="GO:0007165">
    <property type="term" value="P:signal transduction"/>
    <property type="evidence" value="ECO:0007669"/>
    <property type="project" value="UniProtKB-KW"/>
</dbReference>
<keyword evidence="4 9" id="KW-0472">Membrane</keyword>
<evidence type="ECO:0000256" key="9">
    <source>
        <dbReference type="SAM" id="Phobius"/>
    </source>
</evidence>
<evidence type="ECO:0000256" key="1">
    <source>
        <dbReference type="ARBA" id="ARBA00004141"/>
    </source>
</evidence>
<evidence type="ECO:0000256" key="8">
    <source>
        <dbReference type="SAM" id="Coils"/>
    </source>
</evidence>
<protein>
    <submittedName>
        <fullName evidence="11">Methyl-accepting chemotaxis protein</fullName>
    </submittedName>
</protein>
<feature type="transmembrane region" description="Helical" evidence="9">
    <location>
        <begin position="93"/>
        <end position="110"/>
    </location>
</feature>
<organism evidence="11 12">
    <name type="scientific">Gallaecimonas pentaromativorans</name>
    <dbReference type="NCBI Taxonomy" id="584787"/>
    <lineage>
        <taxon>Bacteria</taxon>
        <taxon>Pseudomonadati</taxon>
        <taxon>Pseudomonadota</taxon>
        <taxon>Gammaproteobacteria</taxon>
        <taxon>Enterobacterales</taxon>
        <taxon>Gallaecimonadaceae</taxon>
        <taxon>Gallaecimonas</taxon>
    </lineage>
</organism>
<comment type="caution">
    <text evidence="11">The sequence shown here is derived from an EMBL/GenBank/DDBJ whole genome shotgun (WGS) entry which is preliminary data.</text>
</comment>
<dbReference type="SUPFAM" id="SSF58104">
    <property type="entry name" value="Methyl-accepting chemotaxis protein (MCP) signaling domain"/>
    <property type="match status" value="1"/>
</dbReference>
<reference evidence="11 12" key="1">
    <citation type="submission" date="2018-11" db="EMBL/GenBank/DDBJ databases">
        <title>Genomic Encyclopedia of Type Strains, Phase IV (KMG-IV): sequencing the most valuable type-strain genomes for metagenomic binning, comparative biology and taxonomic classification.</title>
        <authorList>
            <person name="Goeker M."/>
        </authorList>
    </citation>
    <scope>NUCLEOTIDE SEQUENCE [LARGE SCALE GENOMIC DNA]</scope>
    <source>
        <strain evidence="11 12">DSM 21945</strain>
    </source>
</reference>
<dbReference type="SMART" id="SM00283">
    <property type="entry name" value="MA"/>
    <property type="match status" value="1"/>
</dbReference>
<keyword evidence="5 7" id="KW-0807">Transducer</keyword>
<dbReference type="Proteomes" id="UP000268033">
    <property type="component" value="Unassembled WGS sequence"/>
</dbReference>
<evidence type="ECO:0000256" key="2">
    <source>
        <dbReference type="ARBA" id="ARBA00022692"/>
    </source>
</evidence>
<feature type="domain" description="Methyl-accepting transducer" evidence="10">
    <location>
        <begin position="228"/>
        <end position="464"/>
    </location>
</feature>
<evidence type="ECO:0000259" key="10">
    <source>
        <dbReference type="PROSITE" id="PS50111"/>
    </source>
</evidence>
<feature type="transmembrane region" description="Helical" evidence="9">
    <location>
        <begin position="150"/>
        <end position="169"/>
    </location>
</feature>
<comment type="subcellular location">
    <subcellularLocation>
        <location evidence="1">Membrane</location>
        <topology evidence="1">Multi-pass membrane protein</topology>
    </subcellularLocation>
</comment>
<dbReference type="PANTHER" id="PTHR32089:SF119">
    <property type="entry name" value="METHYL-ACCEPTING CHEMOTAXIS PROTEIN CTPL"/>
    <property type="match status" value="1"/>
</dbReference>
<dbReference type="Pfam" id="PF00015">
    <property type="entry name" value="MCPsignal"/>
    <property type="match status" value="1"/>
</dbReference>
<dbReference type="EMBL" id="RJUL01000002">
    <property type="protein sequence ID" value="ROQ29949.1"/>
    <property type="molecule type" value="Genomic_DNA"/>
</dbReference>
<dbReference type="PROSITE" id="PS50111">
    <property type="entry name" value="CHEMOTAXIS_TRANSDUC_2"/>
    <property type="match status" value="1"/>
</dbReference>
<comment type="similarity">
    <text evidence="6">Belongs to the methyl-accepting chemotaxis (MCP) protein family.</text>
</comment>
<feature type="coiled-coil region" evidence="8">
    <location>
        <begin position="463"/>
        <end position="497"/>
    </location>
</feature>
<keyword evidence="8" id="KW-0175">Coiled coil</keyword>
<evidence type="ECO:0000256" key="5">
    <source>
        <dbReference type="ARBA" id="ARBA00023224"/>
    </source>
</evidence>
<evidence type="ECO:0000256" key="4">
    <source>
        <dbReference type="ARBA" id="ARBA00023136"/>
    </source>
</evidence>
<evidence type="ECO:0000256" key="3">
    <source>
        <dbReference type="ARBA" id="ARBA00022989"/>
    </source>
</evidence>
<dbReference type="InterPro" id="IPR004090">
    <property type="entry name" value="Chemotax_Me-accpt_rcpt"/>
</dbReference>
<evidence type="ECO:0000256" key="7">
    <source>
        <dbReference type="PROSITE-ProRule" id="PRU00284"/>
    </source>
</evidence>
<dbReference type="PANTHER" id="PTHR32089">
    <property type="entry name" value="METHYL-ACCEPTING CHEMOTAXIS PROTEIN MCPB"/>
    <property type="match status" value="1"/>
</dbReference>
<dbReference type="Gene3D" id="1.10.287.950">
    <property type="entry name" value="Methyl-accepting chemotaxis protein"/>
    <property type="match status" value="1"/>
</dbReference>
<gene>
    <name evidence="11" type="ORF">EDC28_102324</name>
</gene>
<dbReference type="InterPro" id="IPR004089">
    <property type="entry name" value="MCPsignal_dom"/>
</dbReference>
<sequence length="505" mass="54509">MMSDKDSLMRARLEKANALMLWVMGLSFLFSLYLASWYGMWGQALGFGLVLLALAALLRSTLGRHRASGPLMAILQMAMVALQIHLAHGLIEIHFGVFVMLAVLTVYRQIETLLSGAVTIALHHLLFCLLQAEGYPVWLFNHMGNHWFTVTLHAAYVVVETIVLVTVALQSRQEHLQGDLLSETSQAMTGQQGVINLDVDVPPLTGVLKRFRDLISALVSLGRSLVREKEALGQLNQDLVRQSQLIGQQSQASAQALDELAGAVEEMSASANHIAESAEQAQRFVGEAVTQQQQARAATDTAASASVEMRQQIGQTAALLGDVNQASSAISKVLDVITEIADKTNLLALNAAIEAARAGDLGRGFAVVADEVRALAAQTQSSTGEIANFISTLQQKVASSVNAMRECEKKAGLSEEAALNVAERINASQQTLELGSNQITQVASATHQQHQLAQGMAGGASEMRSRQQQIDTAIQALDALTRQISEQEQNMARQLGMLYLPRLSN</sequence>
<dbReference type="AlphaFoldDB" id="A0A3N1PP58"/>
<dbReference type="GO" id="GO:0004888">
    <property type="term" value="F:transmembrane signaling receptor activity"/>
    <property type="evidence" value="ECO:0007669"/>
    <property type="project" value="InterPro"/>
</dbReference>
<feature type="transmembrane region" description="Helical" evidence="9">
    <location>
        <begin position="16"/>
        <end position="34"/>
    </location>
</feature>
<keyword evidence="2 9" id="KW-0812">Transmembrane</keyword>
<name>A0A3N1PP58_9GAMM</name>
<feature type="transmembrane region" description="Helical" evidence="9">
    <location>
        <begin position="117"/>
        <end position="138"/>
    </location>
</feature>
<dbReference type="GO" id="GO:0006935">
    <property type="term" value="P:chemotaxis"/>
    <property type="evidence" value="ECO:0007669"/>
    <property type="project" value="InterPro"/>
</dbReference>
<evidence type="ECO:0000313" key="11">
    <source>
        <dbReference type="EMBL" id="ROQ29949.1"/>
    </source>
</evidence>
<keyword evidence="3 9" id="KW-1133">Transmembrane helix</keyword>
<proteinExistence type="inferred from homology"/>
<accession>A0A3N1PP58</accession>
<dbReference type="PRINTS" id="PR00260">
    <property type="entry name" value="CHEMTRNSDUCR"/>
</dbReference>
<feature type="transmembrane region" description="Helical" evidence="9">
    <location>
        <begin position="40"/>
        <end position="58"/>
    </location>
</feature>
<evidence type="ECO:0000256" key="6">
    <source>
        <dbReference type="ARBA" id="ARBA00029447"/>
    </source>
</evidence>
<keyword evidence="12" id="KW-1185">Reference proteome</keyword>